<accession>A0ABQ9HRX3</accession>
<name>A0ABQ9HRX3_9NEOP</name>
<comment type="caution">
    <text evidence="2">The sequence shown here is derived from an EMBL/GenBank/DDBJ whole genome shotgun (WGS) entry which is preliminary data.</text>
</comment>
<keyword evidence="3" id="KW-1185">Reference proteome</keyword>
<dbReference type="EMBL" id="JARBHB010000004">
    <property type="protein sequence ID" value="KAJ8886836.1"/>
    <property type="molecule type" value="Genomic_DNA"/>
</dbReference>
<feature type="region of interest" description="Disordered" evidence="1">
    <location>
        <begin position="27"/>
        <end position="83"/>
    </location>
</feature>
<proteinExistence type="predicted"/>
<evidence type="ECO:0000313" key="3">
    <source>
        <dbReference type="Proteomes" id="UP001159363"/>
    </source>
</evidence>
<organism evidence="2 3">
    <name type="scientific">Dryococelus australis</name>
    <dbReference type="NCBI Taxonomy" id="614101"/>
    <lineage>
        <taxon>Eukaryota</taxon>
        <taxon>Metazoa</taxon>
        <taxon>Ecdysozoa</taxon>
        <taxon>Arthropoda</taxon>
        <taxon>Hexapoda</taxon>
        <taxon>Insecta</taxon>
        <taxon>Pterygota</taxon>
        <taxon>Neoptera</taxon>
        <taxon>Polyneoptera</taxon>
        <taxon>Phasmatodea</taxon>
        <taxon>Verophasmatodea</taxon>
        <taxon>Anareolatae</taxon>
        <taxon>Phasmatidae</taxon>
        <taxon>Eurycanthinae</taxon>
        <taxon>Dryococelus</taxon>
    </lineage>
</organism>
<evidence type="ECO:0000313" key="2">
    <source>
        <dbReference type="EMBL" id="KAJ8886836.1"/>
    </source>
</evidence>
<gene>
    <name evidence="2" type="ORF">PR048_013048</name>
</gene>
<evidence type="ECO:0000256" key="1">
    <source>
        <dbReference type="SAM" id="MobiDB-lite"/>
    </source>
</evidence>
<feature type="compositionally biased region" description="Polar residues" evidence="1">
    <location>
        <begin position="53"/>
        <end position="65"/>
    </location>
</feature>
<protein>
    <submittedName>
        <fullName evidence="2">Uncharacterized protein</fullName>
    </submittedName>
</protein>
<sequence>MGQITGISQELQDITVSFMHPHGLAKGFQWPEEPGKKKDECPVPPGNVLLKVRNSTPLGPSFRQSQADKDPADLMSLTIPKMS</sequence>
<reference evidence="2 3" key="1">
    <citation type="submission" date="2023-02" db="EMBL/GenBank/DDBJ databases">
        <title>LHISI_Scaffold_Assembly.</title>
        <authorList>
            <person name="Stuart O.P."/>
            <person name="Cleave R."/>
            <person name="Magrath M.J.L."/>
            <person name="Mikheyev A.S."/>
        </authorList>
    </citation>
    <scope>NUCLEOTIDE SEQUENCE [LARGE SCALE GENOMIC DNA]</scope>
    <source>
        <strain evidence="2">Daus_M_001</strain>
        <tissue evidence="2">Leg muscle</tissue>
    </source>
</reference>
<dbReference type="Proteomes" id="UP001159363">
    <property type="component" value="Chromosome X"/>
</dbReference>